<evidence type="ECO:0000256" key="3">
    <source>
        <dbReference type="ARBA" id="ARBA00023016"/>
    </source>
</evidence>
<dbReference type="EMBL" id="VIRB01000139">
    <property type="protein sequence ID" value="NDO71559.1"/>
    <property type="molecule type" value="Genomic_DNA"/>
</dbReference>
<dbReference type="Gene3D" id="3.30.390.60">
    <property type="entry name" value="Heat-inducible transcription repressor hrca homolog, domain 3"/>
    <property type="match status" value="1"/>
</dbReference>
<evidence type="ECO:0000256" key="1">
    <source>
        <dbReference type="ARBA" id="ARBA00022491"/>
    </source>
</evidence>
<comment type="function">
    <text evidence="5 6">Negative regulator of class I heat shock genes (grpE-dnaK-dnaJ and groELS operons). Prevents heat-shock induction of these operons.</text>
</comment>
<dbReference type="GO" id="GO:0003677">
    <property type="term" value="F:DNA binding"/>
    <property type="evidence" value="ECO:0007669"/>
    <property type="project" value="InterPro"/>
</dbReference>
<dbReference type="InterPro" id="IPR021153">
    <property type="entry name" value="HrcA_C"/>
</dbReference>
<sequence>MAAELSERKHTILRAIIQNYLETGEPVGSRTISKSTDLKLSSATIRNEMADLEDLGYIFQPHTSAGRIPSDKGYRLYVDMLMQDKEQELEELKSVMLEKTDRVEKVLKQAAKVLAANTNYATMVSSPVNRRNSLKFIQLSTVDAHQIVAVIVMSGNVIKNKIIDVGEMLGNETLLKLNMLLNTTLNGMSIEEINLGLIARLKEQAGIHSNVISDVLDAVADIIQVEDDMEIYTSGATNIFKYPELSDKQSAQEILNAFEEKQQLAELVTETLSSEENHGIQVYIGDEAPVKTMRDCSVVTATYDLGDGMKGTIGIIGPKRMDYEHVMKTLKTLQSKLDAINKKDG</sequence>
<proteinExistence type="inferred from homology"/>
<keyword evidence="1 6" id="KW-0678">Repressor</keyword>
<dbReference type="PANTHER" id="PTHR34824:SF1">
    <property type="entry name" value="HEAT-INDUCIBLE TRANSCRIPTION REPRESSOR HRCA"/>
    <property type="match status" value="1"/>
</dbReference>
<feature type="domain" description="Heat-inducible transcription repressor HrcA C-terminal" evidence="8">
    <location>
        <begin position="104"/>
        <end position="327"/>
    </location>
</feature>
<dbReference type="InterPro" id="IPR023120">
    <property type="entry name" value="WHTH_transcript_rep_HrcA_IDD"/>
</dbReference>
<evidence type="ECO:0000256" key="2">
    <source>
        <dbReference type="ARBA" id="ARBA00023015"/>
    </source>
</evidence>
<evidence type="ECO:0000256" key="6">
    <source>
        <dbReference type="HAMAP-Rule" id="MF_00081"/>
    </source>
</evidence>
<comment type="similarity">
    <text evidence="6">Belongs to the HrcA family.</text>
</comment>
<dbReference type="NCBIfam" id="TIGR00331">
    <property type="entry name" value="hrcA"/>
    <property type="match status" value="1"/>
</dbReference>
<dbReference type="InterPro" id="IPR036390">
    <property type="entry name" value="WH_DNA-bd_sf"/>
</dbReference>
<evidence type="ECO:0000256" key="7">
    <source>
        <dbReference type="SAM" id="Coils"/>
    </source>
</evidence>
<dbReference type="SUPFAM" id="SSF46785">
    <property type="entry name" value="Winged helix' DNA-binding domain"/>
    <property type="match status" value="1"/>
</dbReference>
<organism evidence="9 10">
    <name type="scientific">Schaedlerella arabinosiphila</name>
    <dbReference type="NCBI Taxonomy" id="2044587"/>
    <lineage>
        <taxon>Bacteria</taxon>
        <taxon>Bacillati</taxon>
        <taxon>Bacillota</taxon>
        <taxon>Clostridia</taxon>
        <taxon>Lachnospirales</taxon>
        <taxon>Lachnospiraceae</taxon>
        <taxon>Schaedlerella</taxon>
    </lineage>
</organism>
<dbReference type="Pfam" id="PF01628">
    <property type="entry name" value="HrcA"/>
    <property type="match status" value="1"/>
</dbReference>
<dbReference type="HAMAP" id="MF_00081">
    <property type="entry name" value="HrcA"/>
    <property type="match status" value="1"/>
</dbReference>
<keyword evidence="2 6" id="KW-0805">Transcription regulation</keyword>
<protein>
    <recommendedName>
        <fullName evidence="6">Heat-inducible transcription repressor HrcA</fullName>
    </recommendedName>
</protein>
<evidence type="ECO:0000313" key="9">
    <source>
        <dbReference type="EMBL" id="NDO71559.1"/>
    </source>
</evidence>
<feature type="coiled-coil region" evidence="7">
    <location>
        <begin position="82"/>
        <end position="109"/>
    </location>
</feature>
<evidence type="ECO:0000259" key="8">
    <source>
        <dbReference type="Pfam" id="PF01628"/>
    </source>
</evidence>
<name>A0A9X5H8A6_9FIRM</name>
<dbReference type="PIRSF" id="PIRSF005485">
    <property type="entry name" value="HrcA"/>
    <property type="match status" value="1"/>
</dbReference>
<accession>A0A9X5H8A6</accession>
<keyword evidence="4 6" id="KW-0804">Transcription</keyword>
<dbReference type="GO" id="GO:0045892">
    <property type="term" value="P:negative regulation of DNA-templated transcription"/>
    <property type="evidence" value="ECO:0007669"/>
    <property type="project" value="UniProtKB-UniRule"/>
</dbReference>
<dbReference type="FunFam" id="1.10.10.10:FF:000049">
    <property type="entry name" value="Heat-inducible transcription repressor HrcA"/>
    <property type="match status" value="1"/>
</dbReference>
<comment type="caution">
    <text evidence="9">The sequence shown here is derived from an EMBL/GenBank/DDBJ whole genome shotgun (WGS) entry which is preliminary data.</text>
</comment>
<evidence type="ECO:0000256" key="5">
    <source>
        <dbReference type="ARBA" id="ARBA00055319"/>
    </source>
</evidence>
<dbReference type="SUPFAM" id="SSF55781">
    <property type="entry name" value="GAF domain-like"/>
    <property type="match status" value="1"/>
</dbReference>
<keyword evidence="3 6" id="KW-0346">Stress response</keyword>
<dbReference type="AlphaFoldDB" id="A0A9X5H8A6"/>
<dbReference type="PANTHER" id="PTHR34824">
    <property type="entry name" value="HEAT-INDUCIBLE TRANSCRIPTION REPRESSOR HRCA"/>
    <property type="match status" value="1"/>
</dbReference>
<dbReference type="Gene3D" id="3.30.450.40">
    <property type="match status" value="1"/>
</dbReference>
<keyword evidence="7" id="KW-0175">Coiled coil</keyword>
<dbReference type="InterPro" id="IPR036388">
    <property type="entry name" value="WH-like_DNA-bd_sf"/>
</dbReference>
<dbReference type="InterPro" id="IPR029016">
    <property type="entry name" value="GAF-like_dom_sf"/>
</dbReference>
<gene>
    <name evidence="6 9" type="primary">hrcA</name>
    <name evidence="9" type="ORF">FMM80_24090</name>
</gene>
<reference evidence="9 10" key="1">
    <citation type="submission" date="2019-07" db="EMBL/GenBank/DDBJ databases">
        <title>Draft genome sequences of 15 bacterial species constituting the stable defined intestinal microbiota of the GM15 gnotobiotic mouse model.</title>
        <authorList>
            <person name="Elie C."/>
            <person name="Mathieu A."/>
            <person name="Saliou A."/>
            <person name="Darnaud M."/>
            <person name="Leulier F."/>
            <person name="Tamellini A."/>
        </authorList>
    </citation>
    <scope>NUCLEOTIDE SEQUENCE [LARGE SCALE GENOMIC DNA]</scope>
    <source>
        <strain evidence="10">ASF 502</strain>
    </source>
</reference>
<dbReference type="Proteomes" id="UP000474104">
    <property type="component" value="Unassembled WGS sequence"/>
</dbReference>
<evidence type="ECO:0000313" key="10">
    <source>
        <dbReference type="Proteomes" id="UP000474104"/>
    </source>
</evidence>
<dbReference type="Gene3D" id="1.10.10.10">
    <property type="entry name" value="Winged helix-like DNA-binding domain superfamily/Winged helix DNA-binding domain"/>
    <property type="match status" value="1"/>
</dbReference>
<dbReference type="InterPro" id="IPR002571">
    <property type="entry name" value="HrcA"/>
</dbReference>
<evidence type="ECO:0000256" key="4">
    <source>
        <dbReference type="ARBA" id="ARBA00023163"/>
    </source>
</evidence>